<name>A0A2U2RPF6_9MICO</name>
<comment type="function">
    <text evidence="4">Uses inorganic polyphosphate (polyP) as a donor to convert GDP to GTP or ADP to ATP.</text>
</comment>
<evidence type="ECO:0000256" key="3">
    <source>
        <dbReference type="ARBA" id="ARBA00022777"/>
    </source>
</evidence>
<evidence type="ECO:0000256" key="4">
    <source>
        <dbReference type="RuleBase" id="RU369062"/>
    </source>
</evidence>
<sequence>MKIPDNQNLREYIEHLRDEGYTVADGHTPDPDLIDPQGNPVYTWQEGYPYETRMDRDEYELEKYRLQVELLKYQYWLEDNDQKSIIIFEGRDAAGKGGTIKRFTEHLNPRTARVVALNKPSDRERGQWYFQRYIQYLPTEGEMVLFDRSWYNRAGVERVMGFCTDEEYEAFMNQAPQFERMLVDAGIHVTKFWFSVSQREQRTRFAIRQLDPVRRWKLSPMDLESLDRWEAYTEAKEEMFRRTDKKYAPWTIVRSNDKKRARLNAMRYFLSQFEYEGKDHEVVGAPDPKLVMRGKKEEADE</sequence>
<feature type="domain" description="Polyphosphate kinase-2-related" evidence="5">
    <location>
        <begin position="54"/>
        <end position="280"/>
    </location>
</feature>
<dbReference type="NCBIfam" id="TIGR03707">
    <property type="entry name" value="PPK2_P_aer"/>
    <property type="match status" value="1"/>
</dbReference>
<evidence type="ECO:0000259" key="5">
    <source>
        <dbReference type="Pfam" id="PF03976"/>
    </source>
</evidence>
<dbReference type="Proteomes" id="UP000245590">
    <property type="component" value="Unassembled WGS sequence"/>
</dbReference>
<protein>
    <recommendedName>
        <fullName evidence="4">ADP/GDP-polyphosphate phosphotransferase</fullName>
        <ecNumber evidence="4">2.7.4.-</ecNumber>
    </recommendedName>
    <alternativeName>
        <fullName evidence="4">Polyphosphate kinase PPK2</fullName>
    </alternativeName>
</protein>
<evidence type="ECO:0000313" key="6">
    <source>
        <dbReference type="EMBL" id="PWH07763.1"/>
    </source>
</evidence>
<keyword evidence="7" id="KW-1185">Reference proteome</keyword>
<dbReference type="InterPro" id="IPR022486">
    <property type="entry name" value="PPK2_PA0141"/>
</dbReference>
<keyword evidence="3 4" id="KW-0418">Kinase</keyword>
<dbReference type="SUPFAM" id="SSF52540">
    <property type="entry name" value="P-loop containing nucleoside triphosphate hydrolases"/>
    <property type="match status" value="1"/>
</dbReference>
<reference evidence="6 7" key="1">
    <citation type="submission" date="2018-05" db="EMBL/GenBank/DDBJ databases">
        <title>Brachybacterium sp. M1HQ-2T, whole genome shotgun sequence.</title>
        <authorList>
            <person name="Tuo L."/>
        </authorList>
    </citation>
    <scope>NUCLEOTIDE SEQUENCE [LARGE SCALE GENOMIC DNA]</scope>
    <source>
        <strain evidence="6 7">M1HQ-2</strain>
    </source>
</reference>
<dbReference type="AlphaFoldDB" id="A0A2U2RPF6"/>
<organism evidence="6 7">
    <name type="scientific">Brachybacterium endophyticum</name>
    <dbReference type="NCBI Taxonomy" id="2182385"/>
    <lineage>
        <taxon>Bacteria</taxon>
        <taxon>Bacillati</taxon>
        <taxon>Actinomycetota</taxon>
        <taxon>Actinomycetes</taxon>
        <taxon>Micrococcales</taxon>
        <taxon>Dermabacteraceae</taxon>
        <taxon>Brachybacterium</taxon>
    </lineage>
</organism>
<dbReference type="InterPro" id="IPR022488">
    <property type="entry name" value="PPK2-related"/>
</dbReference>
<evidence type="ECO:0000256" key="1">
    <source>
        <dbReference type="ARBA" id="ARBA00009924"/>
    </source>
</evidence>
<dbReference type="PIRSF" id="PIRSF028756">
    <property type="entry name" value="PPK2_prd"/>
    <property type="match status" value="1"/>
</dbReference>
<dbReference type="GO" id="GO:0006793">
    <property type="term" value="P:phosphorus metabolic process"/>
    <property type="evidence" value="ECO:0007669"/>
    <property type="project" value="InterPro"/>
</dbReference>
<dbReference type="PANTHER" id="PTHR34383">
    <property type="entry name" value="POLYPHOSPHATE:AMP PHOSPHOTRANSFERASE-RELATED"/>
    <property type="match status" value="1"/>
</dbReference>
<dbReference type="PANTHER" id="PTHR34383:SF1">
    <property type="entry name" value="ADP-POLYPHOSPHATE PHOSPHOTRANSFERASE"/>
    <property type="match status" value="1"/>
</dbReference>
<dbReference type="GO" id="GO:0008976">
    <property type="term" value="F:polyphosphate kinase activity"/>
    <property type="evidence" value="ECO:0007669"/>
    <property type="project" value="UniProtKB-UniRule"/>
</dbReference>
<dbReference type="RefSeq" id="WP_109274650.1">
    <property type="nucleotide sequence ID" value="NZ_QFKX01000001.1"/>
</dbReference>
<comment type="caution">
    <text evidence="6">The sequence shown here is derived from an EMBL/GenBank/DDBJ whole genome shotgun (WGS) entry which is preliminary data.</text>
</comment>
<proteinExistence type="inferred from homology"/>
<dbReference type="InterPro" id="IPR027417">
    <property type="entry name" value="P-loop_NTPase"/>
</dbReference>
<dbReference type="EC" id="2.7.4.-" evidence="4"/>
<gene>
    <name evidence="6" type="primary">ppk2</name>
    <name evidence="6" type="ORF">DEO23_03905</name>
</gene>
<dbReference type="OrthoDB" id="9775224at2"/>
<keyword evidence="2 4" id="KW-0808">Transferase</keyword>
<dbReference type="EMBL" id="QFKX01000001">
    <property type="protein sequence ID" value="PWH07763.1"/>
    <property type="molecule type" value="Genomic_DNA"/>
</dbReference>
<comment type="subunit">
    <text evidence="4">Homotetramer.</text>
</comment>
<dbReference type="Pfam" id="PF03976">
    <property type="entry name" value="PPK2"/>
    <property type="match status" value="1"/>
</dbReference>
<dbReference type="Gene3D" id="3.40.50.300">
    <property type="entry name" value="P-loop containing nucleotide triphosphate hydrolases"/>
    <property type="match status" value="1"/>
</dbReference>
<comment type="similarity">
    <text evidence="1 4">Belongs to the polyphosphate kinase 2 (PPK2) family. Class I subfamily.</text>
</comment>
<dbReference type="InterPro" id="IPR016898">
    <property type="entry name" value="Polyphosphate_phosphotransfera"/>
</dbReference>
<evidence type="ECO:0000313" key="7">
    <source>
        <dbReference type="Proteomes" id="UP000245590"/>
    </source>
</evidence>
<accession>A0A2U2RPF6</accession>
<evidence type="ECO:0000256" key="2">
    <source>
        <dbReference type="ARBA" id="ARBA00022679"/>
    </source>
</evidence>